<evidence type="ECO:0000256" key="2">
    <source>
        <dbReference type="ARBA" id="ARBA00006706"/>
    </source>
</evidence>
<keyword evidence="6" id="KW-0414">Isoprene biosynthesis</keyword>
<comment type="cofactor">
    <cofactor evidence="1">
        <name>Mg(2+)</name>
        <dbReference type="ChEBI" id="CHEBI:18420"/>
    </cofactor>
</comment>
<dbReference type="InterPro" id="IPR000092">
    <property type="entry name" value="Polyprenyl_synt"/>
</dbReference>
<dbReference type="InterPro" id="IPR033749">
    <property type="entry name" value="Polyprenyl_synt_CS"/>
</dbReference>
<keyword evidence="3 7" id="KW-0808">Transferase</keyword>
<dbReference type="SUPFAM" id="SSF48576">
    <property type="entry name" value="Terpenoid synthases"/>
    <property type="match status" value="1"/>
</dbReference>
<sequence>MTLAPPRTGEVDLPQARDHAETILTQFLERKQADAATHRLPTEIPAALRDFLTAGGKRLRPVLCVLGWHAAGGTAPPPRPVLQVAAALEMFHAFCLVHDDVMDASATRRGKPTVHRAFADRHAAGRCGPVADRFGTSAAILVGDFALAWTDELIHTGGLTADQLARLLPVLDAMRDEVLYGQYLDVAAGGQPTDDVERARTIIRFKTAKYTCERPLHIGAALAGAPGPMLDELSAYALPLGEAFQLRDDLLGVFGDPHITGKSRLDDLREGKHTLLTALALRDAAPPHKTLLHRLLGRPGLTEAEATQIRTILTVTGARAHVEELIGQRRHAVLHTLDSAASLSAHAIPHLRHLADTVTRRMS</sequence>
<dbReference type="CDD" id="cd00685">
    <property type="entry name" value="Trans_IPPS_HT"/>
    <property type="match status" value="1"/>
</dbReference>
<dbReference type="SFLD" id="SFLDG01017">
    <property type="entry name" value="Polyprenyl_Transferase_Like"/>
    <property type="match status" value="1"/>
</dbReference>
<protein>
    <submittedName>
        <fullName evidence="8">Polyprenyl synthetase family protein</fullName>
        <ecNumber evidence="8">2.5.1.-</ecNumber>
    </submittedName>
</protein>
<comment type="similarity">
    <text evidence="2 7">Belongs to the FPP/GGPP synthase family.</text>
</comment>
<dbReference type="PANTHER" id="PTHR43281:SF1">
    <property type="entry name" value="FARNESYL DIPHOSPHATE SYNTHASE"/>
    <property type="match status" value="1"/>
</dbReference>
<dbReference type="Pfam" id="PF00348">
    <property type="entry name" value="polyprenyl_synt"/>
    <property type="match status" value="1"/>
</dbReference>
<accession>A0AB39PLL6</accession>
<dbReference type="SFLD" id="SFLDS00005">
    <property type="entry name" value="Isoprenoid_Synthase_Type_I"/>
    <property type="match status" value="1"/>
</dbReference>
<dbReference type="AlphaFoldDB" id="A0AB39PLL6"/>
<dbReference type="PROSITE" id="PS00723">
    <property type="entry name" value="POLYPRENYL_SYNTHASE_1"/>
    <property type="match status" value="1"/>
</dbReference>
<evidence type="ECO:0000256" key="6">
    <source>
        <dbReference type="ARBA" id="ARBA00023229"/>
    </source>
</evidence>
<reference evidence="8" key="1">
    <citation type="submission" date="2024-07" db="EMBL/GenBank/DDBJ databases">
        <authorList>
            <person name="Yu S.T."/>
        </authorList>
    </citation>
    <scope>NUCLEOTIDE SEQUENCE</scope>
    <source>
        <strain evidence="8">R28</strain>
    </source>
</reference>
<keyword evidence="5" id="KW-0460">Magnesium</keyword>
<evidence type="ECO:0000256" key="7">
    <source>
        <dbReference type="RuleBase" id="RU004466"/>
    </source>
</evidence>
<evidence type="ECO:0000256" key="1">
    <source>
        <dbReference type="ARBA" id="ARBA00001946"/>
    </source>
</evidence>
<dbReference type="RefSeq" id="WP_369166441.1">
    <property type="nucleotide sequence ID" value="NZ_CP163439.1"/>
</dbReference>
<gene>
    <name evidence="8" type="ORF">AB5J49_00435</name>
</gene>
<dbReference type="PANTHER" id="PTHR43281">
    <property type="entry name" value="FARNESYL DIPHOSPHATE SYNTHASE"/>
    <property type="match status" value="1"/>
</dbReference>
<evidence type="ECO:0000256" key="5">
    <source>
        <dbReference type="ARBA" id="ARBA00022842"/>
    </source>
</evidence>
<dbReference type="EC" id="2.5.1.-" evidence="8"/>
<dbReference type="GO" id="GO:0008299">
    <property type="term" value="P:isoprenoid biosynthetic process"/>
    <property type="evidence" value="ECO:0007669"/>
    <property type="project" value="UniProtKB-KW"/>
</dbReference>
<evidence type="ECO:0000256" key="4">
    <source>
        <dbReference type="ARBA" id="ARBA00022723"/>
    </source>
</evidence>
<name>A0AB39PLL6_9ACTN</name>
<proteinExistence type="inferred from homology"/>
<dbReference type="Gene3D" id="1.10.600.10">
    <property type="entry name" value="Farnesyl Diphosphate Synthase"/>
    <property type="match status" value="1"/>
</dbReference>
<evidence type="ECO:0000256" key="3">
    <source>
        <dbReference type="ARBA" id="ARBA00022679"/>
    </source>
</evidence>
<dbReference type="PROSITE" id="PS00444">
    <property type="entry name" value="POLYPRENYL_SYNTHASE_2"/>
    <property type="match status" value="1"/>
</dbReference>
<keyword evidence="4" id="KW-0479">Metal-binding</keyword>
<organism evidence="8">
    <name type="scientific">Streptomyces sp. R28</name>
    <dbReference type="NCBI Taxonomy" id="3238628"/>
    <lineage>
        <taxon>Bacteria</taxon>
        <taxon>Bacillati</taxon>
        <taxon>Actinomycetota</taxon>
        <taxon>Actinomycetes</taxon>
        <taxon>Kitasatosporales</taxon>
        <taxon>Streptomycetaceae</taxon>
        <taxon>Streptomyces</taxon>
    </lineage>
</organism>
<dbReference type="GO" id="GO:0046872">
    <property type="term" value="F:metal ion binding"/>
    <property type="evidence" value="ECO:0007669"/>
    <property type="project" value="UniProtKB-KW"/>
</dbReference>
<evidence type="ECO:0000313" key="8">
    <source>
        <dbReference type="EMBL" id="XDQ31950.1"/>
    </source>
</evidence>
<dbReference type="EMBL" id="CP163439">
    <property type="protein sequence ID" value="XDQ31950.1"/>
    <property type="molecule type" value="Genomic_DNA"/>
</dbReference>
<dbReference type="InterPro" id="IPR008949">
    <property type="entry name" value="Isoprenoid_synthase_dom_sf"/>
</dbReference>
<dbReference type="GO" id="GO:0004659">
    <property type="term" value="F:prenyltransferase activity"/>
    <property type="evidence" value="ECO:0007669"/>
    <property type="project" value="InterPro"/>
</dbReference>